<dbReference type="Proteomes" id="UP000298781">
    <property type="component" value="Chromosome"/>
</dbReference>
<protein>
    <recommendedName>
        <fullName evidence="3">RidA family protein</fullName>
    </recommendedName>
</protein>
<keyword evidence="2" id="KW-1185">Reference proteome</keyword>
<gene>
    <name evidence="1" type="ORF">E8M01_33185</name>
</gene>
<dbReference type="RefSeq" id="WP_136964079.1">
    <property type="nucleotide sequence ID" value="NZ_CP039690.1"/>
</dbReference>
<name>A0A4D7BCT2_9HYPH</name>
<evidence type="ECO:0008006" key="3">
    <source>
        <dbReference type="Google" id="ProtNLM"/>
    </source>
</evidence>
<organism evidence="1 2">
    <name type="scientific">Phreatobacter stygius</name>
    <dbReference type="NCBI Taxonomy" id="1940610"/>
    <lineage>
        <taxon>Bacteria</taxon>
        <taxon>Pseudomonadati</taxon>
        <taxon>Pseudomonadota</taxon>
        <taxon>Alphaproteobacteria</taxon>
        <taxon>Hyphomicrobiales</taxon>
        <taxon>Phreatobacteraceae</taxon>
        <taxon>Phreatobacter</taxon>
    </lineage>
</organism>
<evidence type="ECO:0000313" key="2">
    <source>
        <dbReference type="Proteomes" id="UP000298781"/>
    </source>
</evidence>
<evidence type="ECO:0000313" key="1">
    <source>
        <dbReference type="EMBL" id="QCI68660.1"/>
    </source>
</evidence>
<dbReference type="KEGG" id="pstg:E8M01_33185"/>
<proteinExistence type="predicted"/>
<sequence>MTSTDFAAGNYRFIPSVFQYSAGAAAHPGYHVERVTFRAPVPLKEGFQQIAAIIRAAGRPLTAFCACELRSPAPFSDQGFRSFNEVYVETLRDWGLYDGKTNPVARSNVCPELAPPAEPSFHAFSFVAEGDAGAPSFVISGGAEARGGNAPYAERIVRYQETGAEALRDKAAFVLDEMESRMAALGHGWADTTGTQVYCVHDIHPFLADEIVKRGAARAGLTWHFNRPPVIGLEYEMDCRGVAVERVL</sequence>
<accession>A0A4D7BCT2</accession>
<reference evidence="1 2" key="1">
    <citation type="submission" date="2019-04" db="EMBL/GenBank/DDBJ databases">
        <title>Phreatobacter aquaticus sp. nov.</title>
        <authorList>
            <person name="Choi A."/>
        </authorList>
    </citation>
    <scope>NUCLEOTIDE SEQUENCE [LARGE SCALE GENOMIC DNA]</scope>
    <source>
        <strain evidence="1 2">KCTC 52518</strain>
    </source>
</reference>
<dbReference type="AlphaFoldDB" id="A0A4D7BCT2"/>
<dbReference type="EMBL" id="CP039690">
    <property type="protein sequence ID" value="QCI68660.1"/>
    <property type="molecule type" value="Genomic_DNA"/>
</dbReference>
<dbReference type="OrthoDB" id="8125412at2"/>